<accession>A0ABS5ZFC4</accession>
<keyword evidence="2" id="KW-0732">Signal</keyword>
<feature type="signal peptide" evidence="2">
    <location>
        <begin position="1"/>
        <end position="30"/>
    </location>
</feature>
<evidence type="ECO:0000313" key="3">
    <source>
        <dbReference type="EMBL" id="MBU2712558.1"/>
    </source>
</evidence>
<evidence type="ECO:0000313" key="4">
    <source>
        <dbReference type="Proteomes" id="UP000690515"/>
    </source>
</evidence>
<organism evidence="3 4">
    <name type="scientific">Zooshikella harenae</name>
    <dbReference type="NCBI Taxonomy" id="2827238"/>
    <lineage>
        <taxon>Bacteria</taxon>
        <taxon>Pseudomonadati</taxon>
        <taxon>Pseudomonadota</taxon>
        <taxon>Gammaproteobacteria</taxon>
        <taxon>Oceanospirillales</taxon>
        <taxon>Zooshikellaceae</taxon>
        <taxon>Zooshikella</taxon>
    </lineage>
</organism>
<proteinExistence type="predicted"/>
<evidence type="ECO:0000256" key="1">
    <source>
        <dbReference type="SAM" id="MobiDB-lite"/>
    </source>
</evidence>
<sequence length="176" mass="19340">MMKSVNLKRIQKYIGIAVISALPLASFVQADTENFRPGHHGGGFISPMIVFKLAESQDIDKILNDLELTPEQITNIKTLVTEAKAEKDKAFAEAGVTEEQLKQLMQNVHKAARPSMDSLKEELTISKYQKLRKLLHPGRSDKPGKPGDPDRPGKPGGPTIPDEPTPPTPDDVIIVQ</sequence>
<evidence type="ECO:0000256" key="2">
    <source>
        <dbReference type="SAM" id="SignalP"/>
    </source>
</evidence>
<name>A0ABS5ZFC4_9GAMM</name>
<keyword evidence="4" id="KW-1185">Reference proteome</keyword>
<feature type="compositionally biased region" description="Basic and acidic residues" evidence="1">
    <location>
        <begin position="138"/>
        <end position="153"/>
    </location>
</feature>
<gene>
    <name evidence="3" type="ORF">KCG35_15930</name>
</gene>
<dbReference type="Proteomes" id="UP000690515">
    <property type="component" value="Unassembled WGS sequence"/>
</dbReference>
<dbReference type="RefSeq" id="WP_215820786.1">
    <property type="nucleotide sequence ID" value="NZ_JAGSOY010000041.1"/>
</dbReference>
<reference evidence="3 4" key="1">
    <citation type="submission" date="2021-04" db="EMBL/GenBank/DDBJ databases">
        <authorList>
            <person name="Pira H."/>
            <person name="Risdian C."/>
            <person name="Wink J."/>
        </authorList>
    </citation>
    <scope>NUCLEOTIDE SEQUENCE [LARGE SCALE GENOMIC DNA]</scope>
    <source>
        <strain evidence="3 4">WH53</strain>
    </source>
</reference>
<evidence type="ECO:0008006" key="5">
    <source>
        <dbReference type="Google" id="ProtNLM"/>
    </source>
</evidence>
<feature type="region of interest" description="Disordered" evidence="1">
    <location>
        <begin position="133"/>
        <end position="176"/>
    </location>
</feature>
<feature type="chain" id="PRO_5045914340" description="Periplasmic heavy metal sensor" evidence="2">
    <location>
        <begin position="31"/>
        <end position="176"/>
    </location>
</feature>
<dbReference type="EMBL" id="JAGSOY010000041">
    <property type="protein sequence ID" value="MBU2712558.1"/>
    <property type="molecule type" value="Genomic_DNA"/>
</dbReference>
<comment type="caution">
    <text evidence="3">The sequence shown here is derived from an EMBL/GenBank/DDBJ whole genome shotgun (WGS) entry which is preliminary data.</text>
</comment>
<protein>
    <recommendedName>
        <fullName evidence="5">Periplasmic heavy metal sensor</fullName>
    </recommendedName>
</protein>